<protein>
    <submittedName>
        <fullName evidence="1">Uncharacterized protein</fullName>
    </submittedName>
</protein>
<sequence length="135" mass="15309">MPDSQLLDIAHFCNCFPNIDMSFVEKDSDDLRPGRNITLQVTLEQDLEGPTEIGPVDAPRYPIEKEGWWIVVGDNKSDQLLAIKRISLQRRSEVQLNFTAPVEVGKKAYMLYFMSDSYLGCDQEYGFTIDVKGTA</sequence>
<gene>
    <name evidence="1" type="ORF">MRB53_031966</name>
</gene>
<keyword evidence="2" id="KW-1185">Reference proteome</keyword>
<dbReference type="EMBL" id="CM056818">
    <property type="protein sequence ID" value="KAJ8623437.1"/>
    <property type="molecule type" value="Genomic_DNA"/>
</dbReference>
<name>A0ACC2KQX3_PERAE</name>
<proteinExistence type="predicted"/>
<reference evidence="1 2" key="1">
    <citation type="journal article" date="2022" name="Hortic Res">
        <title>A haplotype resolved chromosomal level avocado genome allows analysis of novel avocado genes.</title>
        <authorList>
            <person name="Nath O."/>
            <person name="Fletcher S.J."/>
            <person name="Hayward A."/>
            <person name="Shaw L.M."/>
            <person name="Masouleh A.K."/>
            <person name="Furtado A."/>
            <person name="Henry R.J."/>
            <person name="Mitter N."/>
        </authorList>
    </citation>
    <scope>NUCLEOTIDE SEQUENCE [LARGE SCALE GENOMIC DNA]</scope>
    <source>
        <strain evidence="2">cv. Hass</strain>
    </source>
</reference>
<evidence type="ECO:0000313" key="2">
    <source>
        <dbReference type="Proteomes" id="UP001234297"/>
    </source>
</evidence>
<evidence type="ECO:0000313" key="1">
    <source>
        <dbReference type="EMBL" id="KAJ8623437.1"/>
    </source>
</evidence>
<dbReference type="Proteomes" id="UP001234297">
    <property type="component" value="Chromosome 10"/>
</dbReference>
<comment type="caution">
    <text evidence="1">The sequence shown here is derived from an EMBL/GenBank/DDBJ whole genome shotgun (WGS) entry which is preliminary data.</text>
</comment>
<accession>A0ACC2KQX3</accession>
<organism evidence="1 2">
    <name type="scientific">Persea americana</name>
    <name type="common">Avocado</name>
    <dbReference type="NCBI Taxonomy" id="3435"/>
    <lineage>
        <taxon>Eukaryota</taxon>
        <taxon>Viridiplantae</taxon>
        <taxon>Streptophyta</taxon>
        <taxon>Embryophyta</taxon>
        <taxon>Tracheophyta</taxon>
        <taxon>Spermatophyta</taxon>
        <taxon>Magnoliopsida</taxon>
        <taxon>Magnoliidae</taxon>
        <taxon>Laurales</taxon>
        <taxon>Lauraceae</taxon>
        <taxon>Persea</taxon>
    </lineage>
</organism>